<accession>A0AAN8P4K9</accession>
<dbReference type="Proteomes" id="UP001372834">
    <property type="component" value="Unassembled WGS sequence"/>
</dbReference>
<sequence length="59" mass="6455">MEVGGARYNLGSPKYSEKSRTGNLQIKPDFDGRSVGKVAVRCQDAPVKREHAEGISQVH</sequence>
<protein>
    <submittedName>
        <fullName evidence="2">Uncharacterized protein</fullName>
    </submittedName>
</protein>
<gene>
    <name evidence="2" type="ORF">RUM43_006752</name>
</gene>
<name>A0AAN8P4K9_POLSC</name>
<dbReference type="EMBL" id="JAWJWE010000003">
    <property type="protein sequence ID" value="KAK6638485.1"/>
    <property type="molecule type" value="Genomic_DNA"/>
</dbReference>
<evidence type="ECO:0000256" key="1">
    <source>
        <dbReference type="SAM" id="MobiDB-lite"/>
    </source>
</evidence>
<dbReference type="AlphaFoldDB" id="A0AAN8P4K9"/>
<feature type="region of interest" description="Disordered" evidence="1">
    <location>
        <begin position="1"/>
        <end position="29"/>
    </location>
</feature>
<proteinExistence type="predicted"/>
<comment type="caution">
    <text evidence="2">The sequence shown here is derived from an EMBL/GenBank/DDBJ whole genome shotgun (WGS) entry which is preliminary data.</text>
</comment>
<evidence type="ECO:0000313" key="3">
    <source>
        <dbReference type="Proteomes" id="UP001372834"/>
    </source>
</evidence>
<evidence type="ECO:0000313" key="2">
    <source>
        <dbReference type="EMBL" id="KAK6638485.1"/>
    </source>
</evidence>
<organism evidence="2 3">
    <name type="scientific">Polyplax serrata</name>
    <name type="common">Common mouse louse</name>
    <dbReference type="NCBI Taxonomy" id="468196"/>
    <lineage>
        <taxon>Eukaryota</taxon>
        <taxon>Metazoa</taxon>
        <taxon>Ecdysozoa</taxon>
        <taxon>Arthropoda</taxon>
        <taxon>Hexapoda</taxon>
        <taxon>Insecta</taxon>
        <taxon>Pterygota</taxon>
        <taxon>Neoptera</taxon>
        <taxon>Paraneoptera</taxon>
        <taxon>Psocodea</taxon>
        <taxon>Troctomorpha</taxon>
        <taxon>Phthiraptera</taxon>
        <taxon>Anoplura</taxon>
        <taxon>Polyplacidae</taxon>
        <taxon>Polyplax</taxon>
    </lineage>
</organism>
<reference evidence="2 3" key="1">
    <citation type="submission" date="2023-10" db="EMBL/GenBank/DDBJ databases">
        <title>Genomes of two closely related lineages of the louse Polyplax serrata with different host specificities.</title>
        <authorList>
            <person name="Martinu J."/>
            <person name="Tarabai H."/>
            <person name="Stefka J."/>
            <person name="Hypsa V."/>
        </authorList>
    </citation>
    <scope>NUCLEOTIDE SEQUENCE [LARGE SCALE GENOMIC DNA]</scope>
    <source>
        <strain evidence="2">HR10_N</strain>
    </source>
</reference>